<name>A0A397A0L2_APHAT</name>
<evidence type="ECO:0000256" key="1">
    <source>
        <dbReference type="ARBA" id="ARBA00001968"/>
    </source>
</evidence>
<dbReference type="Proteomes" id="UP000285712">
    <property type="component" value="Unassembled WGS sequence"/>
</dbReference>
<feature type="region of interest" description="Disordered" evidence="3">
    <location>
        <begin position="1"/>
        <end position="32"/>
    </location>
</feature>
<comment type="cofactor">
    <cofactor evidence="1">
        <name>a divalent metal cation</name>
        <dbReference type="ChEBI" id="CHEBI:60240"/>
    </cofactor>
</comment>
<evidence type="ECO:0000313" key="8">
    <source>
        <dbReference type="EMBL" id="RHY83925.1"/>
    </source>
</evidence>
<protein>
    <recommendedName>
        <fullName evidence="4">DDE Tnp4 domain-containing protein</fullName>
    </recommendedName>
</protein>
<dbReference type="EMBL" id="QUTF01001063">
    <property type="protein sequence ID" value="RHZ42415.1"/>
    <property type="molecule type" value="Genomic_DNA"/>
</dbReference>
<dbReference type="Proteomes" id="UP000469452">
    <property type="component" value="Unassembled WGS sequence"/>
</dbReference>
<dbReference type="EMBL" id="QUTG01006548">
    <property type="protein sequence ID" value="RHY83925.1"/>
    <property type="molecule type" value="Genomic_DNA"/>
</dbReference>
<sequence>MPRRYSLQDSQSPSQPTPQPTQQPSHVNTRAFTRGMALLEDLEQQRRDKLARFTTVRQEEPDEDADSNSPIYDAFLSTQGPEGIFSLTNFSPSEFDLLWADLRHFVSKNWNVGSGRKSEVSARDLLLMMLASMKHCGNWDVVALVFSQKPPTFEKRVLGYIKAVHPFFMRSYVAQLAEQWSMKNLIASGNQFKNFPFARYATDVTFQQTNTPCGSYAEKKHYYSGKHSLYGHKVEISVVPNGFAIFCTEHYKGSISDKTIFDENVDVHKAGLAKQQDETLLADPNREHTSWAVLADKGYQGIQHEVRAVLPSKKPKGGILTFEEQRRNDAIASDRVVVENFFGRMKTLWAVCTDKYRWSRQNYDVIFQTGVALTNVHIRFHPLKDEDGDVNTQYINRLNAIGTKLIKDKRKASQKHKKKRKARLSMCLAGGISLAADHAGSDGSDTELESQLF</sequence>
<evidence type="ECO:0000313" key="14">
    <source>
        <dbReference type="Proteomes" id="UP000469452"/>
    </source>
</evidence>
<dbReference type="PANTHER" id="PTHR23080">
    <property type="entry name" value="THAP DOMAIN PROTEIN"/>
    <property type="match status" value="1"/>
</dbReference>
<keyword evidence="2" id="KW-0479">Metal-binding</keyword>
<evidence type="ECO:0000313" key="12">
    <source>
        <dbReference type="Proteomes" id="UP000285712"/>
    </source>
</evidence>
<dbReference type="EMBL" id="VJMI01019369">
    <property type="protein sequence ID" value="KAF0707523.1"/>
    <property type="molecule type" value="Genomic_DNA"/>
</dbReference>
<accession>A0A397A0L2</accession>
<dbReference type="Proteomes" id="UP000286510">
    <property type="component" value="Unassembled WGS sequence"/>
</dbReference>
<gene>
    <name evidence="5" type="ORF">AaE_013564</name>
    <name evidence="9" type="ORF">DYB26_009752</name>
    <name evidence="7" type="ORF">DYB34_004076</name>
    <name evidence="8" type="ORF">DYB35_006588</name>
    <name evidence="6" type="ORF">DYB36_006865</name>
</gene>
<evidence type="ECO:0000256" key="2">
    <source>
        <dbReference type="ARBA" id="ARBA00022723"/>
    </source>
</evidence>
<dbReference type="VEuPathDB" id="FungiDB:H257_18887"/>
<dbReference type="GO" id="GO:0046872">
    <property type="term" value="F:metal ion binding"/>
    <property type="evidence" value="ECO:0007669"/>
    <property type="project" value="UniProtKB-KW"/>
</dbReference>
<dbReference type="Proteomes" id="UP000283543">
    <property type="component" value="Unassembled WGS sequence"/>
</dbReference>
<evidence type="ECO:0000313" key="10">
    <source>
        <dbReference type="Proteomes" id="UP000265427"/>
    </source>
</evidence>
<dbReference type="EMBL" id="QUSZ01007871">
    <property type="protein sequence ID" value="RHY01363.1"/>
    <property type="molecule type" value="Genomic_DNA"/>
</dbReference>
<evidence type="ECO:0000313" key="13">
    <source>
        <dbReference type="Proteomes" id="UP000286510"/>
    </source>
</evidence>
<evidence type="ECO:0000313" key="6">
    <source>
        <dbReference type="EMBL" id="RHY01363.1"/>
    </source>
</evidence>
<organism evidence="6 10">
    <name type="scientific">Aphanomyces astaci</name>
    <name type="common">Crayfish plague agent</name>
    <dbReference type="NCBI Taxonomy" id="112090"/>
    <lineage>
        <taxon>Eukaryota</taxon>
        <taxon>Sar</taxon>
        <taxon>Stramenopiles</taxon>
        <taxon>Oomycota</taxon>
        <taxon>Saprolegniomycetes</taxon>
        <taxon>Saprolegniales</taxon>
        <taxon>Verrucalvaceae</taxon>
        <taxon>Aphanomyces</taxon>
    </lineage>
</organism>
<dbReference type="Pfam" id="PF13359">
    <property type="entry name" value="DDE_Tnp_4"/>
    <property type="match status" value="1"/>
</dbReference>
<reference evidence="10 11" key="1">
    <citation type="submission" date="2018-08" db="EMBL/GenBank/DDBJ databases">
        <title>Aphanomyces genome sequencing and annotation.</title>
        <authorList>
            <person name="Minardi D."/>
            <person name="Oidtmann B."/>
            <person name="Van Der Giezen M."/>
            <person name="Studholme D.J."/>
        </authorList>
    </citation>
    <scope>NUCLEOTIDE SEQUENCE [LARGE SCALE GENOMIC DNA]</scope>
    <source>
        <strain evidence="9 13">FDL457</strain>
        <strain evidence="6 10">Kv</strain>
        <strain evidence="7 11">Si</strain>
        <strain evidence="8 12">Sv</strain>
    </source>
</reference>
<proteinExistence type="predicted"/>
<dbReference type="InterPro" id="IPR027806">
    <property type="entry name" value="HARBI1_dom"/>
</dbReference>
<comment type="caution">
    <text evidence="6">The sequence shown here is derived from an EMBL/GenBank/DDBJ whole genome shotgun (WGS) entry which is preliminary data.</text>
</comment>
<dbReference type="Proteomes" id="UP000265427">
    <property type="component" value="Unassembled WGS sequence"/>
</dbReference>
<feature type="domain" description="DDE Tnp4" evidence="4">
    <location>
        <begin position="212"/>
        <end position="375"/>
    </location>
</feature>
<evidence type="ECO:0000256" key="3">
    <source>
        <dbReference type="SAM" id="MobiDB-lite"/>
    </source>
</evidence>
<evidence type="ECO:0000313" key="7">
    <source>
        <dbReference type="EMBL" id="RHY41468.1"/>
    </source>
</evidence>
<evidence type="ECO:0000313" key="5">
    <source>
        <dbReference type="EMBL" id="KAF0707523.1"/>
    </source>
</evidence>
<reference evidence="5 14" key="2">
    <citation type="submission" date="2019-06" db="EMBL/GenBank/DDBJ databases">
        <title>Genomics analysis of Aphanomyces spp. identifies a new class of oomycete effector associated with host adaptation.</title>
        <authorList>
            <person name="Gaulin E."/>
        </authorList>
    </citation>
    <scope>NUCLEOTIDE SEQUENCE [LARGE SCALE GENOMIC DNA]</scope>
    <source>
        <strain evidence="5 14">E</strain>
    </source>
</reference>
<evidence type="ECO:0000313" key="9">
    <source>
        <dbReference type="EMBL" id="RHZ42415.1"/>
    </source>
</evidence>
<evidence type="ECO:0000313" key="11">
    <source>
        <dbReference type="Proteomes" id="UP000283543"/>
    </source>
</evidence>
<dbReference type="EMBL" id="QUTB01008970">
    <property type="protein sequence ID" value="RHY41468.1"/>
    <property type="molecule type" value="Genomic_DNA"/>
</dbReference>
<dbReference type="AlphaFoldDB" id="A0A397A0L2"/>
<evidence type="ECO:0000259" key="4">
    <source>
        <dbReference type="Pfam" id="PF13359"/>
    </source>
</evidence>